<keyword evidence="3" id="KW-1185">Reference proteome</keyword>
<dbReference type="OrthoDB" id="6473901at2"/>
<dbReference type="InterPro" id="IPR001633">
    <property type="entry name" value="EAL_dom"/>
</dbReference>
<comment type="caution">
    <text evidence="2">The sequence shown here is derived from an EMBL/GenBank/DDBJ whole genome shotgun (WGS) entry which is preliminary data.</text>
</comment>
<dbReference type="AlphaFoldDB" id="K6Z394"/>
<dbReference type="PANTHER" id="PTHR33121:SF70">
    <property type="entry name" value="SIGNALING PROTEIN YKOW"/>
    <property type="match status" value="1"/>
</dbReference>
<organism evidence="2 3">
    <name type="scientific">Brumicola pallidula DSM 14239 = ACAM 615</name>
    <dbReference type="NCBI Taxonomy" id="1121922"/>
    <lineage>
        <taxon>Bacteria</taxon>
        <taxon>Pseudomonadati</taxon>
        <taxon>Pseudomonadota</taxon>
        <taxon>Gammaproteobacteria</taxon>
        <taxon>Alteromonadales</taxon>
        <taxon>Alteromonadaceae</taxon>
        <taxon>Brumicola</taxon>
    </lineage>
</organism>
<sequence>MITVPSISIKKQDIQYLVYPRVELITDCISNKKGIFEVLCIVMKDSEQLCPMRFFNELSNDEIYVIYRHILESLETQTTSTVSLNININFLNSHHVDMLLSAFGNSTIILELLETSSLQSIIQIQNRLNEIKGNPKVRIWLDDFGSARSNFDVLNMLNFDGVKMSKELFWDLYENDKILLKHLIKMIKRKSNTIVIEGVDSFDKYIFCKEQQCMMQGYFFNEIRNSAVC</sequence>
<dbReference type="RefSeq" id="WP_006015280.1">
    <property type="nucleotide sequence ID" value="NZ_AUAV01000023.1"/>
</dbReference>
<dbReference type="PROSITE" id="PS50883">
    <property type="entry name" value="EAL"/>
    <property type="match status" value="1"/>
</dbReference>
<name>K6Z394_9ALTE</name>
<protein>
    <recommendedName>
        <fullName evidence="1">EAL domain-containing protein</fullName>
    </recommendedName>
</protein>
<dbReference type="STRING" id="1121922.GCA_000428905_03574"/>
<dbReference type="Proteomes" id="UP000006251">
    <property type="component" value="Unassembled WGS sequence"/>
</dbReference>
<proteinExistence type="predicted"/>
<evidence type="ECO:0000259" key="1">
    <source>
        <dbReference type="PROSITE" id="PS50883"/>
    </source>
</evidence>
<dbReference type="SUPFAM" id="SSF141868">
    <property type="entry name" value="EAL domain-like"/>
    <property type="match status" value="1"/>
</dbReference>
<dbReference type="SMART" id="SM00052">
    <property type="entry name" value="EAL"/>
    <property type="match status" value="1"/>
</dbReference>
<dbReference type="InterPro" id="IPR035919">
    <property type="entry name" value="EAL_sf"/>
</dbReference>
<reference evidence="3" key="1">
    <citation type="journal article" date="2014" name="Environ. Microbiol.">
        <title>Comparative genomics of the marine bacterial genus Glaciecola reveals the high degree of genomic diversity and genomic characteristic for cold adaptation.</title>
        <authorList>
            <person name="Qin Q.L."/>
            <person name="Xie B.B."/>
            <person name="Yu Y."/>
            <person name="Shu Y.L."/>
            <person name="Rong J.C."/>
            <person name="Zhang Y.J."/>
            <person name="Zhao D.L."/>
            <person name="Chen X.L."/>
            <person name="Zhang X.Y."/>
            <person name="Chen B."/>
            <person name="Zhou B.C."/>
            <person name="Zhang Y.Z."/>
        </authorList>
    </citation>
    <scope>NUCLEOTIDE SEQUENCE [LARGE SCALE GENOMIC DNA]</scope>
    <source>
        <strain evidence="3">ACAM 615</strain>
    </source>
</reference>
<dbReference type="Gene3D" id="3.20.20.450">
    <property type="entry name" value="EAL domain"/>
    <property type="match status" value="1"/>
</dbReference>
<evidence type="ECO:0000313" key="3">
    <source>
        <dbReference type="Proteomes" id="UP000006251"/>
    </source>
</evidence>
<dbReference type="GO" id="GO:0071111">
    <property type="term" value="F:cyclic-guanylate-specific phosphodiesterase activity"/>
    <property type="evidence" value="ECO:0007669"/>
    <property type="project" value="InterPro"/>
</dbReference>
<evidence type="ECO:0000313" key="2">
    <source>
        <dbReference type="EMBL" id="GAC30711.1"/>
    </source>
</evidence>
<dbReference type="InterPro" id="IPR050706">
    <property type="entry name" value="Cyclic-di-GMP_PDE-like"/>
</dbReference>
<dbReference type="PANTHER" id="PTHR33121">
    <property type="entry name" value="CYCLIC DI-GMP PHOSPHODIESTERASE PDEF"/>
    <property type="match status" value="1"/>
</dbReference>
<gene>
    <name evidence="2" type="ORF">GPAL_3871</name>
</gene>
<accession>K6Z394</accession>
<feature type="domain" description="EAL" evidence="1">
    <location>
        <begin position="1"/>
        <end position="229"/>
    </location>
</feature>
<dbReference type="EMBL" id="BAEQ01000066">
    <property type="protein sequence ID" value="GAC30711.1"/>
    <property type="molecule type" value="Genomic_DNA"/>
</dbReference>
<dbReference type="Pfam" id="PF00563">
    <property type="entry name" value="EAL"/>
    <property type="match status" value="1"/>
</dbReference>